<proteinExistence type="predicted"/>
<dbReference type="Proteomes" id="UP000034006">
    <property type="component" value="Unassembled WGS sequence"/>
</dbReference>
<accession>A0A0G1HW78</accession>
<dbReference type="AlphaFoldDB" id="A0A0G1HW78"/>
<dbReference type="InterPro" id="IPR002123">
    <property type="entry name" value="Plipid/glycerol_acylTrfase"/>
</dbReference>
<dbReference type="Pfam" id="PF01553">
    <property type="entry name" value="Acyltransferase"/>
    <property type="match status" value="1"/>
</dbReference>
<dbReference type="EMBL" id="LCIH01000015">
    <property type="protein sequence ID" value="KKT51175.1"/>
    <property type="molecule type" value="Genomic_DNA"/>
</dbReference>
<organism evidence="2 3">
    <name type="scientific">Candidatus Collierbacteria bacterium GW2011_GWB2_44_22</name>
    <dbReference type="NCBI Taxonomy" id="1618387"/>
    <lineage>
        <taxon>Bacteria</taxon>
        <taxon>Candidatus Collieribacteriota</taxon>
    </lineage>
</organism>
<dbReference type="STRING" id="1618387.UW44_C0015G0046"/>
<evidence type="ECO:0000313" key="2">
    <source>
        <dbReference type="EMBL" id="KKT51175.1"/>
    </source>
</evidence>
<reference evidence="2 3" key="1">
    <citation type="journal article" date="2015" name="Nature">
        <title>rRNA introns, odd ribosomes, and small enigmatic genomes across a large radiation of phyla.</title>
        <authorList>
            <person name="Brown C.T."/>
            <person name="Hug L.A."/>
            <person name="Thomas B.C."/>
            <person name="Sharon I."/>
            <person name="Castelle C.J."/>
            <person name="Singh A."/>
            <person name="Wilkins M.J."/>
            <person name="Williams K.H."/>
            <person name="Banfield J.F."/>
        </authorList>
    </citation>
    <scope>NUCLEOTIDE SEQUENCE [LARGE SCALE GENOMIC DNA]</scope>
</reference>
<evidence type="ECO:0000313" key="3">
    <source>
        <dbReference type="Proteomes" id="UP000034006"/>
    </source>
</evidence>
<dbReference type="GO" id="GO:0016746">
    <property type="term" value="F:acyltransferase activity"/>
    <property type="evidence" value="ECO:0007669"/>
    <property type="project" value="InterPro"/>
</dbReference>
<protein>
    <recommendedName>
        <fullName evidence="1">Phospholipid/glycerol acyltransferase domain-containing protein</fullName>
    </recommendedName>
</protein>
<evidence type="ECO:0000259" key="1">
    <source>
        <dbReference type="Pfam" id="PF01553"/>
    </source>
</evidence>
<feature type="domain" description="Phospholipid/glycerol acyltransferase" evidence="1">
    <location>
        <begin position="70"/>
        <end position="231"/>
    </location>
</feature>
<gene>
    <name evidence="2" type="ORF">UW44_C0015G0046</name>
</gene>
<comment type="caution">
    <text evidence="2">The sequence shown here is derived from an EMBL/GenBank/DDBJ whole genome shotgun (WGS) entry which is preliminary data.</text>
</comment>
<name>A0A0G1HW78_9BACT</name>
<sequence length="277" mass="30483">MSTRIFDIIRSAKYMPLAPELGKLPEIVGSFYRAGLVKELITGMMKGETGRDMVTDAKRLLRELESENQVNIVGLENIPGNVGCLIVFNHPNMDTLLPAMMKLIVGINENSGQQIKLAMGSEIPMTTENYVGKRAVPGSISLLRRFHRMYSNNIISVPNTEDRKDFVSGRTVAVRKIMRAFKENNIVVISPEGHVEDGGAISRVDTYHDGSGKLAVLATKVGIPTVPVAFWEEGNKEIEVIVGQPFLISTSDSKLAAIEAMSEIAKLMPEDLRGPFR</sequence>